<dbReference type="Gene3D" id="1.20.1560.10">
    <property type="entry name" value="ABC transporter type 1, transmembrane domain"/>
    <property type="match status" value="1"/>
</dbReference>
<dbReference type="Pfam" id="PF06472">
    <property type="entry name" value="ABC_membrane_2"/>
    <property type="match status" value="1"/>
</dbReference>
<evidence type="ECO:0000313" key="12">
    <source>
        <dbReference type="Proteomes" id="UP001153620"/>
    </source>
</evidence>
<evidence type="ECO:0000259" key="9">
    <source>
        <dbReference type="PROSITE" id="PS50893"/>
    </source>
</evidence>
<keyword evidence="5" id="KW-0547">Nucleotide-binding</keyword>
<evidence type="ECO:0000259" key="10">
    <source>
        <dbReference type="PROSITE" id="PS50929"/>
    </source>
</evidence>
<evidence type="ECO:0000256" key="5">
    <source>
        <dbReference type="ARBA" id="ARBA00022741"/>
    </source>
</evidence>
<keyword evidence="12" id="KW-1185">Reference proteome</keyword>
<dbReference type="GO" id="GO:0016887">
    <property type="term" value="F:ATP hydrolysis activity"/>
    <property type="evidence" value="ECO:0007669"/>
    <property type="project" value="InterPro"/>
</dbReference>
<dbReference type="SUPFAM" id="SSF52540">
    <property type="entry name" value="P-loop containing nucleoside triphosphate hydrolases"/>
    <property type="match status" value="1"/>
</dbReference>
<dbReference type="PANTHER" id="PTHR11384:SF67">
    <property type="entry name" value="ATP-BINDING CASSETTE SUB-FAMILY D MEMBER 1"/>
    <property type="match status" value="1"/>
</dbReference>
<evidence type="ECO:0000256" key="7">
    <source>
        <dbReference type="ARBA" id="ARBA00022989"/>
    </source>
</evidence>
<proteinExistence type="inferred from homology"/>
<gene>
    <name evidence="11" type="ORF">CHIRRI_LOCUS6608</name>
</gene>
<dbReference type="InterPro" id="IPR036640">
    <property type="entry name" value="ABC1_TM_sf"/>
</dbReference>
<dbReference type="InterPro" id="IPR050835">
    <property type="entry name" value="ABC_transporter_sub-D"/>
</dbReference>
<evidence type="ECO:0000256" key="6">
    <source>
        <dbReference type="ARBA" id="ARBA00022840"/>
    </source>
</evidence>
<keyword evidence="3" id="KW-0813">Transport</keyword>
<dbReference type="OrthoDB" id="422637at2759"/>
<dbReference type="InterPro" id="IPR003439">
    <property type="entry name" value="ABC_transporter-like_ATP-bd"/>
</dbReference>
<keyword evidence="6" id="KW-0067">ATP-binding</keyword>
<keyword evidence="4" id="KW-0812">Transmembrane</keyword>
<dbReference type="FunFam" id="3.40.50.300:FF:000636">
    <property type="entry name" value="ATP-binding cassette sub-family D member 3"/>
    <property type="match status" value="1"/>
</dbReference>
<organism evidence="11 12">
    <name type="scientific">Chironomus riparius</name>
    <dbReference type="NCBI Taxonomy" id="315576"/>
    <lineage>
        <taxon>Eukaryota</taxon>
        <taxon>Metazoa</taxon>
        <taxon>Ecdysozoa</taxon>
        <taxon>Arthropoda</taxon>
        <taxon>Hexapoda</taxon>
        <taxon>Insecta</taxon>
        <taxon>Pterygota</taxon>
        <taxon>Neoptera</taxon>
        <taxon>Endopterygota</taxon>
        <taxon>Diptera</taxon>
        <taxon>Nematocera</taxon>
        <taxon>Chironomoidea</taxon>
        <taxon>Chironomidae</taxon>
        <taxon>Chironominae</taxon>
        <taxon>Chironomus</taxon>
    </lineage>
</organism>
<reference evidence="11" key="2">
    <citation type="submission" date="2022-10" db="EMBL/GenBank/DDBJ databases">
        <authorList>
            <consortium name="ENA_rothamsted_submissions"/>
            <consortium name="culmorum"/>
            <person name="King R."/>
        </authorList>
    </citation>
    <scope>NUCLEOTIDE SEQUENCE</scope>
</reference>
<keyword evidence="8" id="KW-0472">Membrane</keyword>
<name>A0A9N9RU84_9DIPT</name>
<dbReference type="PROSITE" id="PS50893">
    <property type="entry name" value="ABC_TRANSPORTER_2"/>
    <property type="match status" value="1"/>
</dbReference>
<protein>
    <recommendedName>
        <fullName evidence="13">ATP-binding cassette sub-family D member 2</fullName>
    </recommendedName>
</protein>
<dbReference type="InterPro" id="IPR011527">
    <property type="entry name" value="ABC1_TM_dom"/>
</dbReference>
<comment type="similarity">
    <text evidence="2">Belongs to the ABC transporter superfamily. ABCD family. Peroxisomal fatty acyl CoA transporter (TC 3.A.1.203) subfamily.</text>
</comment>
<dbReference type="EMBL" id="OU895878">
    <property type="protein sequence ID" value="CAG9803712.1"/>
    <property type="molecule type" value="Genomic_DNA"/>
</dbReference>
<feature type="domain" description="ABC transporter" evidence="9">
    <location>
        <begin position="502"/>
        <end position="715"/>
    </location>
</feature>
<dbReference type="GO" id="GO:0007031">
    <property type="term" value="P:peroxisome organization"/>
    <property type="evidence" value="ECO:0007669"/>
    <property type="project" value="TreeGrafter"/>
</dbReference>
<feature type="domain" description="ABC transmembrane type-1" evidence="10">
    <location>
        <begin position="140"/>
        <end position="377"/>
    </location>
</feature>
<comment type="subcellular location">
    <subcellularLocation>
        <location evidence="1">Peroxisome membrane</location>
        <topology evidence="1">Multi-pass membrane protein</topology>
    </subcellularLocation>
</comment>
<dbReference type="GO" id="GO:0005778">
    <property type="term" value="C:peroxisomal membrane"/>
    <property type="evidence" value="ECO:0007669"/>
    <property type="project" value="UniProtKB-SubCell"/>
</dbReference>
<dbReference type="GO" id="GO:0042760">
    <property type="term" value="P:very long-chain fatty acid catabolic process"/>
    <property type="evidence" value="ECO:0007669"/>
    <property type="project" value="TreeGrafter"/>
</dbReference>
<accession>A0A9N9RU84</accession>
<reference evidence="11" key="1">
    <citation type="submission" date="2022-01" db="EMBL/GenBank/DDBJ databases">
        <authorList>
            <person name="King R."/>
        </authorList>
    </citation>
    <scope>NUCLEOTIDE SEQUENCE</scope>
</reference>
<dbReference type="GO" id="GO:0005324">
    <property type="term" value="F:long-chain fatty acid transmembrane transporter activity"/>
    <property type="evidence" value="ECO:0007669"/>
    <property type="project" value="TreeGrafter"/>
</dbReference>
<dbReference type="SMART" id="SM00382">
    <property type="entry name" value="AAA"/>
    <property type="match status" value="1"/>
</dbReference>
<dbReference type="CDD" id="cd03223">
    <property type="entry name" value="ABCD_peroxisomal_ALDP"/>
    <property type="match status" value="1"/>
</dbReference>
<dbReference type="InterPro" id="IPR017871">
    <property type="entry name" value="ABC_transporter-like_CS"/>
</dbReference>
<dbReference type="GO" id="GO:0005524">
    <property type="term" value="F:ATP binding"/>
    <property type="evidence" value="ECO:0007669"/>
    <property type="project" value="UniProtKB-KW"/>
</dbReference>
<evidence type="ECO:0000256" key="3">
    <source>
        <dbReference type="ARBA" id="ARBA00022448"/>
    </source>
</evidence>
<dbReference type="GO" id="GO:0006635">
    <property type="term" value="P:fatty acid beta-oxidation"/>
    <property type="evidence" value="ECO:0007669"/>
    <property type="project" value="TreeGrafter"/>
</dbReference>
<evidence type="ECO:0008006" key="13">
    <source>
        <dbReference type="Google" id="ProtNLM"/>
    </source>
</evidence>
<dbReference type="Proteomes" id="UP001153620">
    <property type="component" value="Chromosome 2"/>
</dbReference>
<evidence type="ECO:0000313" key="11">
    <source>
        <dbReference type="EMBL" id="CAG9803712.1"/>
    </source>
</evidence>
<dbReference type="PROSITE" id="PS00211">
    <property type="entry name" value="ABC_TRANSPORTER_1"/>
    <property type="match status" value="1"/>
</dbReference>
<dbReference type="InterPro" id="IPR027417">
    <property type="entry name" value="P-loop_NTPase"/>
</dbReference>
<dbReference type="AlphaFoldDB" id="A0A9N9RU84"/>
<dbReference type="GO" id="GO:0015910">
    <property type="term" value="P:long-chain fatty acid import into peroxisome"/>
    <property type="evidence" value="ECO:0007669"/>
    <property type="project" value="TreeGrafter"/>
</dbReference>
<dbReference type="GO" id="GO:0140359">
    <property type="term" value="F:ABC-type transporter activity"/>
    <property type="evidence" value="ECO:0007669"/>
    <property type="project" value="InterPro"/>
</dbReference>
<dbReference type="PROSITE" id="PS50929">
    <property type="entry name" value="ABC_TM1F"/>
    <property type="match status" value="1"/>
</dbReference>
<evidence type="ECO:0000256" key="8">
    <source>
        <dbReference type="ARBA" id="ARBA00023136"/>
    </source>
</evidence>
<evidence type="ECO:0000256" key="1">
    <source>
        <dbReference type="ARBA" id="ARBA00004585"/>
    </source>
</evidence>
<evidence type="ECO:0000256" key="4">
    <source>
        <dbReference type="ARBA" id="ARBA00022692"/>
    </source>
</evidence>
<evidence type="ECO:0000256" key="2">
    <source>
        <dbReference type="ARBA" id="ARBA00008575"/>
    </source>
</evidence>
<dbReference type="InterPro" id="IPR003593">
    <property type="entry name" value="AAA+_ATPase"/>
</dbReference>
<dbReference type="Pfam" id="PF00005">
    <property type="entry name" value="ABC_tran"/>
    <property type="match status" value="1"/>
</dbReference>
<dbReference type="SUPFAM" id="SSF90123">
    <property type="entry name" value="ABC transporter transmembrane region"/>
    <property type="match status" value="1"/>
</dbReference>
<dbReference type="Gene3D" id="3.40.50.300">
    <property type="entry name" value="P-loop containing nucleotide triphosphate hydrolases"/>
    <property type="match status" value="1"/>
</dbReference>
<keyword evidence="7" id="KW-1133">Transmembrane helix</keyword>
<sequence>MPAVVSKFLSNAVDTYERRGKNVEVISKTLLSTAVLAYVIKISYPHIKRRFNKGKKAATANGNCVNHNNNNNNSIDKYSKDDKASKIAIEKIKEKKLKIIEQRLKQPGLNLEFIMQLRKLVEIMIPKLVCHETGLLSIHTLCLISRTFLSIYVAAMEGAIVKYIVRKDVKNFAWMLMKWFGIAIPATFINSMIRYLENKLALAFRTRLVNHAYKQYFTNQTYYKVSNLDGRIENADHRLTEDISTFASSVAHLYSHLTKPCFDLMLIGLALAQSSYEMKANIVNGPLLGFFVISTTAHIMRIVSPKFGQLVSEEANRNGYLRHIHSRIITNAEEIAFYGGHKVEHTQLSEAYRRLCRQMNTIYSQKLWFVMLEQFFMKYVWSGTGLIMVSLPILTSSQISSDDKTGSKVSERTQYFTTARNLLISGADAVERLMSSYKEIVALAGYTSRVAGMFQVFDDVSKGIYQKTLVADESTTQGIIEFKNGQPVAKGQVFYDEENMAITLKNVPVVTPNCDIVVPNLTLRIEPGMHLLITGPNGCGKSSLFRILSGLWPIYGGELHLPKSCEEKPCMFYIPQRPYMSIGSLREQIIYPDSIEDMIEKNITEEKLREILRMVSLEHIAVRDSFDEVKDWKDTLSGGEKQRMAIARLFYHKPHYALLDECTSAVSIDVESSIYETAKNMGITLLTITHRPTLWKFHCHILKFDGMGSWIFEHLKEE</sequence>
<dbReference type="PANTHER" id="PTHR11384">
    <property type="entry name" value="ATP-BINDING CASSETTE, SUB-FAMILY D MEMBER"/>
    <property type="match status" value="1"/>
</dbReference>